<evidence type="ECO:0000313" key="2">
    <source>
        <dbReference type="EMBL" id="CAK0844531.1"/>
    </source>
</evidence>
<evidence type="ECO:0008006" key="4">
    <source>
        <dbReference type="Google" id="ProtNLM"/>
    </source>
</evidence>
<gene>
    <name evidence="2" type="ORF">PCOR1329_LOCUS38607</name>
</gene>
<proteinExistence type="predicted"/>
<keyword evidence="3" id="KW-1185">Reference proteome</keyword>
<protein>
    <recommendedName>
        <fullName evidence="4">Calmodulin</fullName>
    </recommendedName>
</protein>
<feature type="region of interest" description="Disordered" evidence="1">
    <location>
        <begin position="1417"/>
        <end position="1437"/>
    </location>
</feature>
<feature type="compositionally biased region" description="Low complexity" evidence="1">
    <location>
        <begin position="1425"/>
        <end position="1434"/>
    </location>
</feature>
<evidence type="ECO:0000256" key="1">
    <source>
        <dbReference type="SAM" id="MobiDB-lite"/>
    </source>
</evidence>
<sequence>MRADAASARPPRLSKAERRAARKIFIAGGTDGKAAGANTEKHSAPAKSGEWQRVDKKLMRLNCDLPESAAIRQLVGRIAEGASTGLVVWAGRPTCPACECSPVLKCPPLTCTTGDVAHISPVTPLTVAVICACIALLAFFAGRLTRLGAKTVRYADDLDATARAQVAQYKAKVGDFCVVRYNVPGGALYHERLVHYLPLGAGLTVSITTPDGDEYEEVWGLPDIIEWEPLPNRQPGGVLMGRPGARYYRFRAGAMPTAASLTASAVAAAGRLGQPAPGGPLVPALGGRLVGPPAGGAAPGALEAGGAAAPLGGAPGAPAAAAAAAPGGVAPAAGLGGLVAALGGPAAGAPAGVLVPGPLPAPAAAGAAAAAAPGADGVPAAAAAGAPGAAAAPVPADAGAAAAAAGPPAAAGGAPAGAAGAGGHVQDARVLPVVYDAMGNRRREFREAVLACREDQWAGWPVRGPRTALWVLRYIIEHGGTPTGMHSRWRSEARLQEHEPGVQEHERSCRALEELICYDQCNGANLAAVELLVRNIQVQQERYRDRSAGGSGGGGPDSVDTHLYMGSELTRGGWRGPLTETPVDRDASTGPPDREVFDMLGQSARQRDIFPLPPLCRDHVGAAGRQDLSRVTRRRGGAAKHILDWGDDCIDALNDLYGHQDRPAVPANAGQRHAVDHVESRVRALGKPPPEAGFREGALRELLAGTGIYQTGDLSSRRPYVKESISWPSPDVQPVPLCACLGEAESEWLGRWQSTLLRPDQPTSAERTEFCPHGPFFDPSLFSKPLLYADFVAKSLARGMVELREDCDAATVGCFFVAKKNNKLSYLIRHDTYLASGDIDNAFYRLRLPDGLSSYFRLPALDASLLGITHLGGARLARGARVQPCVCVLPMGWSHALALCQGVLRRALDTAGFTEGQCIEDGKAGVVVDEEGALAVAGYVDNYAALGRSPAIVDRAALAVTRALTDKGLLTHDEEPAARDATFVGPTVEISAARALASSLYLTVAPVGSINDPDKALENLLVDNPVVFDEAIAVSSLLHITCTLPGRMAGRRRPAAAQAAVERARNAQQVAASTVQTFGLSVLESAAIRPNTQRQCQDRLATLVLFCRTYHLDWGSWETLDNAVTALLNHQFLDGKCSDLGTQLIAALAHVYPRHLVAPVSAAGASYASWGLLLHDFELGQPSKTGTSDDAVLIDQATRLLRELQEVHSDIFGFGNFVMTHFTGLVEHGLTGPLFDQVPASVRGLLLASQSGGATSAAGRGRKRFAASLGRAVRLRSLLFLELFGGCGRVAASAQARGYAALSLDINGSPLENHLTPTFLNRILGWIASGAIAGIWLGTPCSTWHLQQDSPAPPRAQWAGARLPSLRAMACTHEACPLFGALPAAADELGRCRRCGQALPGHGVAAAIAPAAEAAQPPLPPGLPAPGDGCAAPPAAGPPLPPGLPAGAALPAAGSLHAEAVESGATQGLAALRMDANADSEAGQLEAIEVDDDDIRRTAASASVLPAPPGWREQAFTAFVEQEISRFLPLVSAAASDGAHCTAPPMPHSATALGALLNRLGYDVVATDPWRLLGMALLEGPDPDEIIINSRLHTALTLSDYVCQSGQDPGAAAEIEELRRRVRRAADACTAALPEALRLRQREKVSKLPLHKELGAVAIQDIAAALPAGVILLTQWSDLGKVSGVTAASIQDARAIATLAEKGDKRFWDMVAGRSVLVWAPGDRGSLARLMGQFMKSRSGDPRPVGLYFITTVPEDKVIMDGTYEVILPGRGPPRMTRAGLAIFRVRPEGVAANPRLGVVRHAICEIDAPRTLTLDMRASDFFRVSQLLDAAALQGVLARDPRRNPLRTNDIPRITVDWVLPDSVTDLETLLFMRQSRIGPLPRDAFFGLKSIVCDSGSLLLELSTPLTAHHYWPLCSQWVPVAGDKVVVISDAAPATWTDAMTKAMQLDPPGRGHDPPRAGQFTGSYRVITWNAQAFFASNRARALGKQAFAAKLLQRADIVLITEELFQEEMTHECESAFSRIDRLYSNQHAGETIDREFRVAALEWRRDLSNHRPVFACRRTPDRSAAGLKPLSADAYQHPDFVRRVKLEMQERLADAPNISALGCLRLLKTVMRDVASGLARESTGFQAATDDEDKLGVVMRFLRAAEQRCPSAISRCLIRYPRILEFVCNPYDFDANLSSSLLRLRDHAVELARDIALTRTQASRDDDGDDWMEKNRKRKKGSRLLFRLSPGRGGGLGAIVDRHGRVVTDSRGMANILRSHWAATFAATGAGENKLGDWLADDAAARAASGPPRLDWGGFRIRRKDISAAIRQAKNCSPGPDGIPYGAWRALGSLAVDTLHNALRDLASPDGQRILEQDFPDFNESLLFFLPKSSNAAAPDGTPAYEAQNVRPLNVTNCDFKEMEERAARLLLPGPGGWLSAAAAKDLKAAHFPDQLVDMSAVAVAAKARVHRFEADSMGGLQVEDRIRRLEEPPLAHCSLAHSAWVSQWVRNSFLHILSRAAAHASMLLQRAAGVRSWISLQAGWQGQMTKLLAVGCRGEAMRHFRRKLDRWRLDVLPGRRVGRALRVLDVLARRSAPRVQAAFIRTVTNGWCTRHRFQQRGHCPFRCGAERDSIEHLACCSAVHALLSTHLHGGSFRSPQTLDDFLCLSLHASEEEVVSRGVGLYAIYRSFNALRNGGLAHND</sequence>
<dbReference type="Proteomes" id="UP001189429">
    <property type="component" value="Unassembled WGS sequence"/>
</dbReference>
<reference evidence="2" key="1">
    <citation type="submission" date="2023-10" db="EMBL/GenBank/DDBJ databases">
        <authorList>
            <person name="Chen Y."/>
            <person name="Shah S."/>
            <person name="Dougan E. K."/>
            <person name="Thang M."/>
            <person name="Chan C."/>
        </authorList>
    </citation>
    <scope>NUCLEOTIDE SEQUENCE [LARGE SCALE GENOMIC DNA]</scope>
</reference>
<evidence type="ECO:0000313" key="3">
    <source>
        <dbReference type="Proteomes" id="UP001189429"/>
    </source>
</evidence>
<feature type="non-terminal residue" evidence="2">
    <location>
        <position position="2690"/>
    </location>
</feature>
<name>A0ABN9TFE6_9DINO</name>
<comment type="caution">
    <text evidence="2">The sequence shown here is derived from an EMBL/GenBank/DDBJ whole genome shotgun (WGS) entry which is preliminary data.</text>
</comment>
<feature type="region of interest" description="Disordered" evidence="1">
    <location>
        <begin position="570"/>
        <end position="591"/>
    </location>
</feature>
<accession>A0ABN9TFE6</accession>
<organism evidence="2 3">
    <name type="scientific">Prorocentrum cordatum</name>
    <dbReference type="NCBI Taxonomy" id="2364126"/>
    <lineage>
        <taxon>Eukaryota</taxon>
        <taxon>Sar</taxon>
        <taxon>Alveolata</taxon>
        <taxon>Dinophyceae</taxon>
        <taxon>Prorocentrales</taxon>
        <taxon>Prorocentraceae</taxon>
        <taxon>Prorocentrum</taxon>
    </lineage>
</organism>
<dbReference type="EMBL" id="CAUYUJ010014671">
    <property type="protein sequence ID" value="CAK0844531.1"/>
    <property type="molecule type" value="Genomic_DNA"/>
</dbReference>
<feature type="compositionally biased region" description="Basic and acidic residues" evidence="1">
    <location>
        <begin position="582"/>
        <end position="591"/>
    </location>
</feature>